<evidence type="ECO:0008006" key="4">
    <source>
        <dbReference type="Google" id="ProtNLM"/>
    </source>
</evidence>
<protein>
    <recommendedName>
        <fullName evidence="4">Phage portal protein</fullName>
    </recommendedName>
</protein>
<organism evidence="2 3">
    <name type="scientific">Bacillus timonensis</name>
    <dbReference type="NCBI Taxonomy" id="1033734"/>
    <lineage>
        <taxon>Bacteria</taxon>
        <taxon>Bacillati</taxon>
        <taxon>Bacillota</taxon>
        <taxon>Bacilli</taxon>
        <taxon>Bacillales</taxon>
        <taxon>Bacillaceae</taxon>
        <taxon>Bacillus</taxon>
    </lineage>
</organism>
<accession>A0A4S3PKT6</accession>
<dbReference type="AlphaFoldDB" id="A0A4S3PKT6"/>
<dbReference type="RefSeq" id="WP_136381404.1">
    <property type="nucleotide sequence ID" value="NZ_SLUB01000058.1"/>
</dbReference>
<proteinExistence type="predicted"/>
<evidence type="ECO:0000313" key="3">
    <source>
        <dbReference type="Proteomes" id="UP000306477"/>
    </source>
</evidence>
<dbReference type="OrthoDB" id="2514584at2"/>
<sequence>MTIVYTNQKFPPPPFDEEIDQIHYFRDLYEGNHENIFPRAQSFAEQTVQSLKNQYRKSKRIYFKRNAEKLAQKHAVSYYVVANFSSVIAELPADLINRSLGNISADTEKDNSLLEFVENVEKASKINQNIWAAIVQHQVDGGVAYRIRRDSKGTWFEWKPADLYFEHEDGKGADIPWVETRNKDKYLRVERQRLNDNQLLIEQLVFSMDGETVKEQLDIKEYASLYGLTIPDNQILNNVNELMCGYIPNDETLLVPRGRSGLRNIDMIQEEINWTITRDSVVFEKHGKPKLAIPRALWDTVASKNQKYYGDRFVRNADLEVVSYDEKNGAVPMYITWDAKIDESFKHVQRLIDYMLAISKTSAQAVGVNTDGGGRSAIAILYEWIQSVIKAEAIKDKFDAAIKDAIRKSVILENALGGTNYPVSDPVVEWADMLPKAESEKDEEEIKKYEGGVQSLETTIRNLHPDWSEDAILAEVEKIQEEQAINSFSPNYVQPPKTNITGEDE</sequence>
<evidence type="ECO:0000313" key="2">
    <source>
        <dbReference type="EMBL" id="THE09938.1"/>
    </source>
</evidence>
<keyword evidence="3" id="KW-1185">Reference proteome</keyword>
<reference evidence="2 3" key="1">
    <citation type="journal article" date="2019" name="Indoor Air">
        <title>Impacts of indoor surface finishes on bacterial viability.</title>
        <authorList>
            <person name="Hu J."/>
            <person name="Maamar S.B."/>
            <person name="Glawe A.J."/>
            <person name="Gottel N."/>
            <person name="Gilbert J.A."/>
            <person name="Hartmann E.M."/>
        </authorList>
    </citation>
    <scope>NUCLEOTIDE SEQUENCE [LARGE SCALE GENOMIC DNA]</scope>
    <source>
        <strain evidence="2 3">AF060A6</strain>
    </source>
</reference>
<dbReference type="EMBL" id="SLUB01000058">
    <property type="protein sequence ID" value="THE09938.1"/>
    <property type="molecule type" value="Genomic_DNA"/>
</dbReference>
<dbReference type="Proteomes" id="UP000306477">
    <property type="component" value="Unassembled WGS sequence"/>
</dbReference>
<evidence type="ECO:0000256" key="1">
    <source>
        <dbReference type="SAM" id="MobiDB-lite"/>
    </source>
</evidence>
<name>A0A4S3PKT6_9BACI</name>
<feature type="region of interest" description="Disordered" evidence="1">
    <location>
        <begin position="486"/>
        <end position="505"/>
    </location>
</feature>
<comment type="caution">
    <text evidence="2">The sequence shown here is derived from an EMBL/GenBank/DDBJ whole genome shotgun (WGS) entry which is preliminary data.</text>
</comment>
<gene>
    <name evidence="2" type="ORF">E1I69_20440</name>
</gene>